<comment type="caution">
    <text evidence="2">The sequence shown here is derived from an EMBL/GenBank/DDBJ whole genome shotgun (WGS) entry which is preliminary data.</text>
</comment>
<dbReference type="AlphaFoldDB" id="A0AAE4HSB8"/>
<dbReference type="EMBL" id="JARPZN010000007">
    <property type="protein sequence ID" value="MDT2690720.1"/>
    <property type="molecule type" value="Genomic_DNA"/>
</dbReference>
<evidence type="ECO:0000313" key="2">
    <source>
        <dbReference type="EMBL" id="MDT2690720.1"/>
    </source>
</evidence>
<feature type="domain" description="IrrE N-terminal-like" evidence="1">
    <location>
        <begin position="26"/>
        <end position="118"/>
    </location>
</feature>
<proteinExistence type="predicted"/>
<sequence length="157" mass="17888">MNISEKLMAKYDELTYKFEPKMPDHQNGLIIGKTIYLRPGQSATELAATISEEIAHYLTSVGDITDLDKPYNRKQERKARDIGAVMLVSPFDIIDCFEAGCVSVWECAEHLQVSEVTFKDAVKWYARKWNGIKTENNYTLLFQPNGTVAVLKSFNNF</sequence>
<dbReference type="Pfam" id="PF06114">
    <property type="entry name" value="Peptidase_M78"/>
    <property type="match status" value="1"/>
</dbReference>
<gene>
    <name evidence="2" type="ORF">P7E30_10975</name>
</gene>
<name>A0AAE4HSB8_ENTGA</name>
<accession>A0AAE4HSB8</accession>
<evidence type="ECO:0000313" key="3">
    <source>
        <dbReference type="Proteomes" id="UP001183682"/>
    </source>
</evidence>
<evidence type="ECO:0000259" key="1">
    <source>
        <dbReference type="Pfam" id="PF06114"/>
    </source>
</evidence>
<dbReference type="InterPro" id="IPR010359">
    <property type="entry name" value="IrrE_HExxH"/>
</dbReference>
<protein>
    <submittedName>
        <fullName evidence="2">Toxin</fullName>
    </submittedName>
</protein>
<reference evidence="2" key="1">
    <citation type="submission" date="2023-03" db="EMBL/GenBank/DDBJ databases">
        <authorList>
            <person name="Shen W."/>
            <person name="Cai J."/>
        </authorList>
    </citation>
    <scope>NUCLEOTIDE SEQUENCE</scope>
    <source>
        <strain evidence="2">K69-2</strain>
    </source>
</reference>
<dbReference type="Proteomes" id="UP001183682">
    <property type="component" value="Unassembled WGS sequence"/>
</dbReference>
<organism evidence="2 3">
    <name type="scientific">Enterococcus gallinarum</name>
    <dbReference type="NCBI Taxonomy" id="1353"/>
    <lineage>
        <taxon>Bacteria</taxon>
        <taxon>Bacillati</taxon>
        <taxon>Bacillota</taxon>
        <taxon>Bacilli</taxon>
        <taxon>Lactobacillales</taxon>
        <taxon>Enterococcaceae</taxon>
        <taxon>Enterococcus</taxon>
    </lineage>
</organism>